<feature type="domain" description="HAMP" evidence="16">
    <location>
        <begin position="690"/>
        <end position="742"/>
    </location>
</feature>
<evidence type="ECO:0000256" key="4">
    <source>
        <dbReference type="ARBA" id="ARBA00022475"/>
    </source>
</evidence>
<keyword evidence="5" id="KW-0597">Phosphoprotein</keyword>
<comment type="catalytic activity">
    <reaction evidence="1">
        <text>ATP + protein L-histidine = ADP + protein N-phospho-L-histidine.</text>
        <dbReference type="EC" id="2.7.13.3"/>
    </reaction>
</comment>
<gene>
    <name evidence="17" type="ORF">KCTCHS21_09820</name>
</gene>
<keyword evidence="10" id="KW-0067">ATP-binding</keyword>
<evidence type="ECO:0000256" key="3">
    <source>
        <dbReference type="ARBA" id="ARBA00012438"/>
    </source>
</evidence>
<dbReference type="Pfam" id="PF00672">
    <property type="entry name" value="HAMP"/>
    <property type="match status" value="1"/>
</dbReference>
<dbReference type="EMBL" id="AP019400">
    <property type="protein sequence ID" value="BBI31583.1"/>
    <property type="molecule type" value="Genomic_DNA"/>
</dbReference>
<evidence type="ECO:0000256" key="11">
    <source>
        <dbReference type="ARBA" id="ARBA00022989"/>
    </source>
</evidence>
<accession>A0A3T1D0F6</accession>
<dbReference type="InterPro" id="IPR003660">
    <property type="entry name" value="HAMP_dom"/>
</dbReference>
<evidence type="ECO:0000259" key="15">
    <source>
        <dbReference type="PROSITE" id="PS50109"/>
    </source>
</evidence>
<dbReference type="SMART" id="SM00304">
    <property type="entry name" value="HAMP"/>
    <property type="match status" value="1"/>
</dbReference>
<feature type="transmembrane region" description="Helical" evidence="14">
    <location>
        <begin position="324"/>
        <end position="348"/>
    </location>
</feature>
<dbReference type="KEGG" id="cohn:KCTCHS21_09820"/>
<dbReference type="Proteomes" id="UP000289856">
    <property type="component" value="Chromosome"/>
</dbReference>
<dbReference type="AlphaFoldDB" id="A0A3T1D0F6"/>
<keyword evidence="6" id="KW-0808">Transferase</keyword>
<feature type="transmembrane region" description="Helical" evidence="14">
    <location>
        <begin position="12"/>
        <end position="35"/>
    </location>
</feature>
<keyword evidence="18" id="KW-1185">Reference proteome</keyword>
<proteinExistence type="predicted"/>
<keyword evidence="8" id="KW-0547">Nucleotide-binding</keyword>
<evidence type="ECO:0000256" key="13">
    <source>
        <dbReference type="ARBA" id="ARBA00023136"/>
    </source>
</evidence>
<dbReference type="GO" id="GO:0005886">
    <property type="term" value="C:plasma membrane"/>
    <property type="evidence" value="ECO:0007669"/>
    <property type="project" value="UniProtKB-SubCell"/>
</dbReference>
<evidence type="ECO:0000256" key="7">
    <source>
        <dbReference type="ARBA" id="ARBA00022692"/>
    </source>
</evidence>
<dbReference type="InterPro" id="IPR005467">
    <property type="entry name" value="His_kinase_dom"/>
</dbReference>
<comment type="subcellular location">
    <subcellularLocation>
        <location evidence="2">Cell membrane</location>
        <topology evidence="2">Multi-pass membrane protein</topology>
    </subcellularLocation>
</comment>
<dbReference type="InterPro" id="IPR036890">
    <property type="entry name" value="HATPase_C_sf"/>
</dbReference>
<evidence type="ECO:0000256" key="12">
    <source>
        <dbReference type="ARBA" id="ARBA00023012"/>
    </source>
</evidence>
<protein>
    <recommendedName>
        <fullName evidence="3">histidine kinase</fullName>
        <ecNumber evidence="3">2.7.13.3</ecNumber>
    </recommendedName>
</protein>
<evidence type="ECO:0000256" key="6">
    <source>
        <dbReference type="ARBA" id="ARBA00022679"/>
    </source>
</evidence>
<dbReference type="GO" id="GO:0000155">
    <property type="term" value="F:phosphorelay sensor kinase activity"/>
    <property type="evidence" value="ECO:0007669"/>
    <property type="project" value="InterPro"/>
</dbReference>
<evidence type="ECO:0000313" key="18">
    <source>
        <dbReference type="Proteomes" id="UP000289856"/>
    </source>
</evidence>
<evidence type="ECO:0000256" key="8">
    <source>
        <dbReference type="ARBA" id="ARBA00022741"/>
    </source>
</evidence>
<evidence type="ECO:0000256" key="2">
    <source>
        <dbReference type="ARBA" id="ARBA00004651"/>
    </source>
</evidence>
<dbReference type="SUPFAM" id="SSF158472">
    <property type="entry name" value="HAMP domain-like"/>
    <property type="match status" value="1"/>
</dbReference>
<dbReference type="EC" id="2.7.13.3" evidence="3"/>
<dbReference type="GO" id="GO:0005524">
    <property type="term" value="F:ATP binding"/>
    <property type="evidence" value="ECO:0007669"/>
    <property type="project" value="UniProtKB-KW"/>
</dbReference>
<evidence type="ECO:0000256" key="1">
    <source>
        <dbReference type="ARBA" id="ARBA00000085"/>
    </source>
</evidence>
<dbReference type="Gene3D" id="3.30.565.10">
    <property type="entry name" value="Histidine kinase-like ATPase, C-terminal domain"/>
    <property type="match status" value="1"/>
</dbReference>
<feature type="transmembrane region" description="Helical" evidence="14">
    <location>
        <begin position="670"/>
        <end position="692"/>
    </location>
</feature>
<dbReference type="InterPro" id="IPR010559">
    <property type="entry name" value="Sig_transdc_His_kin_internal"/>
</dbReference>
<dbReference type="Pfam" id="PF06580">
    <property type="entry name" value="His_kinase"/>
    <property type="match status" value="1"/>
</dbReference>
<dbReference type="SMART" id="SM00387">
    <property type="entry name" value="HATPase_c"/>
    <property type="match status" value="1"/>
</dbReference>
<keyword evidence="7 14" id="KW-0812">Transmembrane</keyword>
<dbReference type="InterPro" id="IPR050640">
    <property type="entry name" value="Bact_2-comp_sensor_kinase"/>
</dbReference>
<dbReference type="CDD" id="cd06225">
    <property type="entry name" value="HAMP"/>
    <property type="match status" value="1"/>
</dbReference>
<dbReference type="RefSeq" id="WP_130605492.1">
    <property type="nucleotide sequence ID" value="NZ_AP019400.1"/>
</dbReference>
<sequence length="988" mass="114012">MIKSMSTQWGLQFRVITIAVLLSIITQFMFTLIAYRNSQEIGEDIIQRTQDSEFLKIYQSVNMVINDMYALSTSLQGADFVDYVVNYWGLKDSTDANQQRKKLNDRLNEIIISSSIIDHVYFLGKYSYQKQFSKKIGDKEWENISLPNIDELENLGVYSQLINDSGVLTYYKKGELTGNLNKLATRLPSKQYNGIKSFVEDRLEQKFMISSGSLGVGSAEANIIITLHPDFIKSIIPESRDSDGFITMLDQKGNMLWTTATDAMLINQITLESRKVDSGTFSIPGHSSNYSNRSKEMNPSNFKLVYTTHTISNSVAERHLLQNYVILSIISLIVVVVITYFLAFYTLYPLKALSNRLKQQTKLFPLKIIQKQSISKWIFPSLQMRGKMLLIFYVTVFIPAILSSLFYSQFMYSYSEQRLSETSSRGIQQTIKGLQLKADSYEKMISLLAVNSGIQQYYHRSGVLPREPKMPETYYSLNRKIEDISYYVLYNNQGTALYSSIFASNPNLLNKLQLDTQQFNELTNQTVFWLPNSLDIFKRKNLSLVKKVPLIEGDSEHQGGNRGYLQIFFKESAFGSFMFMNNVNMILTDKAGDLLFQTDIQKEYYEKVKKTKEEKILSKTTTITSMPIQLVEDVHQTIQSGYMDELQWNFYIFQPVEGIISKIREMSYRYLVVVAGLGVLIFVIAWVFAYYIHKPMERLRNRMENFQLWSNDVKLSPTANDEIGQLIRSYNEMAIRINQLVTENMKVMEENASNKLREQELIALKTKAELYMLQQQINPHFLYNVLEAINMRSARYGATDVSTMVSALADIFRYCTDLETELVILATEIGHVKNYVKIQEIRFRDRFTVEWFVDERTLDAPVLKFILQPIVENAIQHGFAELNRRGIIQVYITMQEKSLVIEVKDNGIGIEKEQLNKIKHSWQQGNQGELPLSLTDVRKGSSGVGMRNVYRRLKLYYHNESEMEISSELMKGTIVTISIPHNPHNISE</sequence>
<organism evidence="17 18">
    <name type="scientific">Cohnella abietis</name>
    <dbReference type="NCBI Taxonomy" id="2507935"/>
    <lineage>
        <taxon>Bacteria</taxon>
        <taxon>Bacillati</taxon>
        <taxon>Bacillota</taxon>
        <taxon>Bacilli</taxon>
        <taxon>Bacillales</taxon>
        <taxon>Paenibacillaceae</taxon>
        <taxon>Cohnella</taxon>
    </lineage>
</organism>
<dbReference type="PROSITE" id="PS50885">
    <property type="entry name" value="HAMP"/>
    <property type="match status" value="1"/>
</dbReference>
<dbReference type="InterPro" id="IPR003594">
    <property type="entry name" value="HATPase_dom"/>
</dbReference>
<evidence type="ECO:0000256" key="14">
    <source>
        <dbReference type="SAM" id="Phobius"/>
    </source>
</evidence>
<dbReference type="Pfam" id="PF02518">
    <property type="entry name" value="HATPase_c"/>
    <property type="match status" value="1"/>
</dbReference>
<evidence type="ECO:0000256" key="10">
    <source>
        <dbReference type="ARBA" id="ARBA00022840"/>
    </source>
</evidence>
<dbReference type="PANTHER" id="PTHR34220:SF11">
    <property type="entry name" value="SENSOR PROTEIN KINASE HPTS"/>
    <property type="match status" value="1"/>
</dbReference>
<keyword evidence="9" id="KW-0418">Kinase</keyword>
<evidence type="ECO:0000256" key="9">
    <source>
        <dbReference type="ARBA" id="ARBA00022777"/>
    </source>
</evidence>
<feature type="transmembrane region" description="Helical" evidence="14">
    <location>
        <begin position="390"/>
        <end position="412"/>
    </location>
</feature>
<keyword evidence="4" id="KW-1003">Cell membrane</keyword>
<feature type="domain" description="Histidine kinase" evidence="15">
    <location>
        <begin position="859"/>
        <end position="983"/>
    </location>
</feature>
<dbReference type="PANTHER" id="PTHR34220">
    <property type="entry name" value="SENSOR HISTIDINE KINASE YPDA"/>
    <property type="match status" value="1"/>
</dbReference>
<evidence type="ECO:0000313" key="17">
    <source>
        <dbReference type="EMBL" id="BBI31583.1"/>
    </source>
</evidence>
<reference evidence="17 18" key="1">
    <citation type="submission" date="2019-01" db="EMBL/GenBank/DDBJ databases">
        <title>Complete genome sequence of Cohnella hallensis HS21 isolated from Korean fir (Abies koreana) rhizospheric soil.</title>
        <authorList>
            <person name="Jiang L."/>
            <person name="Kang S.W."/>
            <person name="Kim S."/>
            <person name="Jung J."/>
            <person name="Kim C.Y."/>
            <person name="Kim D.H."/>
            <person name="Kim S.W."/>
            <person name="Lee J."/>
        </authorList>
    </citation>
    <scope>NUCLEOTIDE SEQUENCE [LARGE SCALE GENOMIC DNA]</scope>
    <source>
        <strain evidence="17 18">HS21</strain>
    </source>
</reference>
<evidence type="ECO:0000256" key="5">
    <source>
        <dbReference type="ARBA" id="ARBA00022553"/>
    </source>
</evidence>
<dbReference type="PROSITE" id="PS50109">
    <property type="entry name" value="HIS_KIN"/>
    <property type="match status" value="1"/>
</dbReference>
<dbReference type="SUPFAM" id="SSF55874">
    <property type="entry name" value="ATPase domain of HSP90 chaperone/DNA topoisomerase II/histidine kinase"/>
    <property type="match status" value="1"/>
</dbReference>
<dbReference type="Gene3D" id="6.10.340.10">
    <property type="match status" value="1"/>
</dbReference>
<dbReference type="OrthoDB" id="2483506at2"/>
<name>A0A3T1D0F6_9BACL</name>
<keyword evidence="13 14" id="KW-0472">Membrane</keyword>
<evidence type="ECO:0000259" key="16">
    <source>
        <dbReference type="PROSITE" id="PS50885"/>
    </source>
</evidence>
<keyword evidence="11 14" id="KW-1133">Transmembrane helix</keyword>
<keyword evidence="12" id="KW-0902">Two-component regulatory system</keyword>